<dbReference type="PANTHER" id="PTHR37937">
    <property type="entry name" value="CONJUGATIVE TRANSFER: DNA TRANSPORT"/>
    <property type="match status" value="1"/>
</dbReference>
<evidence type="ECO:0000256" key="6">
    <source>
        <dbReference type="ARBA" id="ARBA00023136"/>
    </source>
</evidence>
<keyword evidence="7" id="KW-0175">Coiled coil</keyword>
<dbReference type="EMBL" id="LFJJ01000037">
    <property type="protein sequence ID" value="KND60967.1"/>
    <property type="molecule type" value="Genomic_DNA"/>
</dbReference>
<feature type="coiled-coil region" evidence="7">
    <location>
        <begin position="555"/>
        <end position="586"/>
    </location>
</feature>
<evidence type="ECO:0000256" key="4">
    <source>
        <dbReference type="ARBA" id="ARBA00022692"/>
    </source>
</evidence>
<keyword evidence="11" id="KW-1185">Reference proteome</keyword>
<dbReference type="InterPro" id="IPR027417">
    <property type="entry name" value="P-loop_NTPase"/>
</dbReference>
<protein>
    <submittedName>
        <fullName evidence="10">Type IV secretion system protein VirD4</fullName>
    </submittedName>
</protein>
<comment type="similarity">
    <text evidence="2">Belongs to the VirD4/TraG family.</text>
</comment>
<keyword evidence="3" id="KW-1003">Cell membrane</keyword>
<dbReference type="PANTHER" id="PTHR37937:SF1">
    <property type="entry name" value="CONJUGATIVE TRANSFER: DNA TRANSPORT"/>
    <property type="match status" value="1"/>
</dbReference>
<proteinExistence type="inferred from homology"/>
<dbReference type="CDD" id="cd01127">
    <property type="entry name" value="TrwB_TraG_TraD_VirD4"/>
    <property type="match status" value="1"/>
</dbReference>
<keyword evidence="4 9" id="KW-0812">Transmembrane</keyword>
<keyword evidence="6 9" id="KW-0472">Membrane</keyword>
<feature type="region of interest" description="Disordered" evidence="8">
    <location>
        <begin position="478"/>
        <end position="497"/>
    </location>
</feature>
<organism evidence="10 11">
    <name type="scientific">Candidatus Burkholderia verschuerenii</name>
    <dbReference type="NCBI Taxonomy" id="242163"/>
    <lineage>
        <taxon>Bacteria</taxon>
        <taxon>Pseudomonadati</taxon>
        <taxon>Pseudomonadota</taxon>
        <taxon>Betaproteobacteria</taxon>
        <taxon>Burkholderiales</taxon>
        <taxon>Burkholderiaceae</taxon>
        <taxon>Burkholderia</taxon>
    </lineage>
</organism>
<dbReference type="AlphaFoldDB" id="A0A0L0ME30"/>
<dbReference type="Pfam" id="PF02534">
    <property type="entry name" value="T4SS-DNA_transf"/>
    <property type="match status" value="1"/>
</dbReference>
<dbReference type="Gene3D" id="3.40.50.300">
    <property type="entry name" value="P-loop containing nucleotide triphosphate hydrolases"/>
    <property type="match status" value="1"/>
</dbReference>
<evidence type="ECO:0000313" key="11">
    <source>
        <dbReference type="Proteomes" id="UP000036959"/>
    </source>
</evidence>
<accession>A0A0L0ME30</accession>
<evidence type="ECO:0000256" key="2">
    <source>
        <dbReference type="ARBA" id="ARBA00008806"/>
    </source>
</evidence>
<gene>
    <name evidence="10" type="ORF">BVER_00839</name>
</gene>
<evidence type="ECO:0000256" key="9">
    <source>
        <dbReference type="SAM" id="Phobius"/>
    </source>
</evidence>
<evidence type="ECO:0000256" key="7">
    <source>
        <dbReference type="SAM" id="Coils"/>
    </source>
</evidence>
<feature type="transmembrane region" description="Helical" evidence="9">
    <location>
        <begin position="7"/>
        <end position="36"/>
    </location>
</feature>
<evidence type="ECO:0000313" key="10">
    <source>
        <dbReference type="EMBL" id="KND60967.1"/>
    </source>
</evidence>
<dbReference type="Proteomes" id="UP000036959">
    <property type="component" value="Unassembled WGS sequence"/>
</dbReference>
<comment type="subcellular location">
    <subcellularLocation>
        <location evidence="1">Cell membrane</location>
        <topology evidence="1">Multi-pass membrane protein</topology>
    </subcellularLocation>
</comment>
<evidence type="ECO:0000256" key="1">
    <source>
        <dbReference type="ARBA" id="ARBA00004651"/>
    </source>
</evidence>
<keyword evidence="5 9" id="KW-1133">Transmembrane helix</keyword>
<feature type="transmembrane region" description="Helical" evidence="9">
    <location>
        <begin position="66"/>
        <end position="88"/>
    </location>
</feature>
<dbReference type="RefSeq" id="WP_157055988.1">
    <property type="nucleotide sequence ID" value="NZ_LFJJ01000037.1"/>
</dbReference>
<dbReference type="InterPro" id="IPR051539">
    <property type="entry name" value="T4SS-coupling_protein"/>
</dbReference>
<evidence type="ECO:0000256" key="5">
    <source>
        <dbReference type="ARBA" id="ARBA00022989"/>
    </source>
</evidence>
<comment type="caution">
    <text evidence="10">The sequence shown here is derived from an EMBL/GenBank/DDBJ whole genome shotgun (WGS) entry which is preliminary data.</text>
</comment>
<name>A0A0L0ME30_9BURK</name>
<evidence type="ECO:0000256" key="3">
    <source>
        <dbReference type="ARBA" id="ARBA00022475"/>
    </source>
</evidence>
<dbReference type="PATRIC" id="fig|242163.4.peg.4844"/>
<reference evidence="11" key="1">
    <citation type="submission" date="2015-06" db="EMBL/GenBank/DDBJ databases">
        <title>Comparative genomics of Burkholderia leaf nodule symbionts.</title>
        <authorList>
            <person name="Carlier A."/>
            <person name="Eberl L."/>
            <person name="Pinto-Carbo M."/>
        </authorList>
    </citation>
    <scope>NUCLEOTIDE SEQUENCE [LARGE SCALE GENOMIC DNA]</scope>
    <source>
        <strain evidence="11">UZHbot4</strain>
    </source>
</reference>
<dbReference type="OrthoDB" id="9759295at2"/>
<sequence length="648" mass="72869">MAKALRILAGIVLTALFLGLMFGYLSSALFVLLYTLKFDVHQVGLLRTFEYARYYWTDNAVKWRLIVSWAIAGLIVVMPIVGMIAVVIRKLLTGEKLFGDAKWATPQEVQESGLLGERGIIVGKYKGRYLTFDGQQFVLLYAPTRSGKGVGVVVPNCLNWPDSLVVLDIKPELWRIASGFRRKHGHECYQFSPLSPNTHRWNPLYYISDDRNRRITDIQQIANMLVPDRPGVDPIWTATPRKLFLGVVLYMLETPGVPVTLGELLRQLSTAEDTASYFARIINEREGSDNELSFACTQALISFIGIESEKTRSGVKESLTSTLELWANPTIDAATSENDFDLRDLRKRRMSVFLSLKPAQLEMLAPVINLFYQQVFNLNTEQMPEDNPELKYQVLFVNDEFPAIGKISIVAKANAYIAGFNLRLLTICQSPAQIRSVYGADDAESFFDNHALEILFRPKNKKIAKEISENLGTKTIDVTSKSRPHLGGKGGSNSTSQQGRALMLAQELRKLGTKHQIIFYEEMDNPLWCDKVRYYKDRNFKSRLLPAATVPVLDLSGVQARQDELQAQYKAQREEAEAAEAAADAEAGQPEYVEVTLDNLDKIMAESHTISLNDLELPDELKEQLPETIASEEEVDELVNLFLAEAEA</sequence>
<dbReference type="InterPro" id="IPR003688">
    <property type="entry name" value="TraG/VirD4"/>
</dbReference>
<evidence type="ECO:0000256" key="8">
    <source>
        <dbReference type="SAM" id="MobiDB-lite"/>
    </source>
</evidence>
<dbReference type="GO" id="GO:0005886">
    <property type="term" value="C:plasma membrane"/>
    <property type="evidence" value="ECO:0007669"/>
    <property type="project" value="UniProtKB-SubCell"/>
</dbReference>
<dbReference type="SUPFAM" id="SSF52540">
    <property type="entry name" value="P-loop containing nucleoside triphosphate hydrolases"/>
    <property type="match status" value="1"/>
</dbReference>